<feature type="transmembrane region" description="Helical" evidence="1">
    <location>
        <begin position="6"/>
        <end position="24"/>
    </location>
</feature>
<organism evidence="2 3">
    <name type="scientific">Lactiplantibacillus modestisalitolerans</name>
    <dbReference type="NCBI Taxonomy" id="1457219"/>
    <lineage>
        <taxon>Bacteria</taxon>
        <taxon>Bacillati</taxon>
        <taxon>Bacillota</taxon>
        <taxon>Bacilli</taxon>
        <taxon>Lactobacillales</taxon>
        <taxon>Lactobacillaceae</taxon>
        <taxon>Lactiplantibacillus</taxon>
    </lineage>
</organism>
<evidence type="ECO:0008006" key="4">
    <source>
        <dbReference type="Google" id="ProtNLM"/>
    </source>
</evidence>
<evidence type="ECO:0000313" key="3">
    <source>
        <dbReference type="Proteomes" id="UP001589691"/>
    </source>
</evidence>
<gene>
    <name evidence="2" type="ORF">ACFFLI_11495</name>
</gene>
<dbReference type="EMBL" id="JBHLZY010000026">
    <property type="protein sequence ID" value="MFB9770488.1"/>
    <property type="molecule type" value="Genomic_DNA"/>
</dbReference>
<keyword evidence="1" id="KW-1133">Transmembrane helix</keyword>
<dbReference type="RefSeq" id="WP_137641889.1">
    <property type="nucleotide sequence ID" value="NZ_BJEA01000003.1"/>
</dbReference>
<feature type="transmembrane region" description="Helical" evidence="1">
    <location>
        <begin position="242"/>
        <end position="262"/>
    </location>
</feature>
<keyword evidence="1" id="KW-0472">Membrane</keyword>
<feature type="transmembrane region" description="Helical" evidence="1">
    <location>
        <begin position="274"/>
        <end position="295"/>
    </location>
</feature>
<keyword evidence="3" id="KW-1185">Reference proteome</keyword>
<feature type="transmembrane region" description="Helical" evidence="1">
    <location>
        <begin position="150"/>
        <end position="169"/>
    </location>
</feature>
<feature type="transmembrane region" description="Helical" evidence="1">
    <location>
        <begin position="88"/>
        <end position="117"/>
    </location>
</feature>
<reference evidence="2 3" key="1">
    <citation type="submission" date="2024-09" db="EMBL/GenBank/DDBJ databases">
        <authorList>
            <person name="Sun Q."/>
            <person name="Mori K."/>
        </authorList>
    </citation>
    <scope>NUCLEOTIDE SEQUENCE [LARGE SCALE GENOMIC DNA]</scope>
    <source>
        <strain evidence="2 3">TBRC 4576</strain>
    </source>
</reference>
<proteinExistence type="predicted"/>
<accession>A0ABV5WXS5</accession>
<dbReference type="Proteomes" id="UP001589691">
    <property type="component" value="Unassembled WGS sequence"/>
</dbReference>
<feature type="transmembrane region" description="Helical" evidence="1">
    <location>
        <begin position="334"/>
        <end position="357"/>
    </location>
</feature>
<sequence>MLLTVILLLILLAAFIIWMQWQNWHHPYIQPAQPLGLRAQYAFAHRVVRTTLTRPRDRWVAGLSGGSWLLGAVLLIISGIIVETKLALLIFPTGAALTSVILLLIGLPLIQVAALVYPGYVYRQLQAAPNHSAWTLAENKTLKRYRWHQVLSSLALALAILIIWIARAVSISTIPALVLEYLLLTTALAIPTIALCTALIQIPYLLANRWLTATKAHRGTVGYQADRALRQQVPALKQPLRLVYASRLVALAFGLAAFWVVYRNLWAPAFSVDYSAVIPAAIDALIALILVALIARSWPTRRYQALQQLPHLEQLPLTISDEAQFKRYQYHANCARFSVGLLWILGWLAAVASYYYFY</sequence>
<feature type="transmembrane region" description="Helical" evidence="1">
    <location>
        <begin position="59"/>
        <end position="82"/>
    </location>
</feature>
<keyword evidence="1" id="KW-0812">Transmembrane</keyword>
<name>A0ABV5WXS5_9LACO</name>
<comment type="caution">
    <text evidence="2">The sequence shown here is derived from an EMBL/GenBank/DDBJ whole genome shotgun (WGS) entry which is preliminary data.</text>
</comment>
<protein>
    <recommendedName>
        <fullName evidence="4">Integral membrane protein</fullName>
    </recommendedName>
</protein>
<feature type="transmembrane region" description="Helical" evidence="1">
    <location>
        <begin position="181"/>
        <end position="206"/>
    </location>
</feature>
<evidence type="ECO:0000313" key="2">
    <source>
        <dbReference type="EMBL" id="MFB9770488.1"/>
    </source>
</evidence>
<evidence type="ECO:0000256" key="1">
    <source>
        <dbReference type="SAM" id="Phobius"/>
    </source>
</evidence>